<sequence length="284" mass="33329">MNMKEKLESLGRNSIQLKIARKETYKLGATRFGGKPDVPPDFVWPTYEGESYDHVVKDRPLTFLAQFNCEELAQFDKEHLLPDHGLLSFFYETDTQCWGYDPKDKGCARVYWFEDLSALSAANFPADMEEDFKFPMVKIKMDSKYSYPSWQDFSEMFPDEEDDDAFNDAWEELTGEDPEDPDDRSQLLGWPDVIQNSMFDECDLASQGYYLGDGNGWNKIPKTIRQQAEETARDRWMLLFQMDTVELGDFELMFGDCGHIYFYITKEDLAARRFDRIWLILQCY</sequence>
<dbReference type="SUPFAM" id="SSF103032">
    <property type="entry name" value="Hypothetical protein YwqG"/>
    <property type="match status" value="1"/>
</dbReference>
<accession>A0A943FUE0</accession>
<dbReference type="PANTHER" id="PTHR36436:SF6">
    <property type="entry name" value="SLL5081 PROTEIN"/>
    <property type="match status" value="1"/>
</dbReference>
<proteinExistence type="predicted"/>
<organism evidence="1 2">
    <name type="scientific">Faecalibacterium prausnitzii</name>
    <dbReference type="NCBI Taxonomy" id="853"/>
    <lineage>
        <taxon>Bacteria</taxon>
        <taxon>Bacillati</taxon>
        <taxon>Bacillota</taxon>
        <taxon>Clostridia</taxon>
        <taxon>Eubacteriales</taxon>
        <taxon>Oscillospiraceae</taxon>
        <taxon>Faecalibacterium</taxon>
    </lineage>
</organism>
<dbReference type="Gene3D" id="2.30.320.10">
    <property type="entry name" value="YwqG-like"/>
    <property type="match status" value="1"/>
</dbReference>
<dbReference type="InterPro" id="IPR035948">
    <property type="entry name" value="YwqG-like_sf"/>
</dbReference>
<comment type="caution">
    <text evidence="1">The sequence shown here is derived from an EMBL/GenBank/DDBJ whole genome shotgun (WGS) entry which is preliminary data.</text>
</comment>
<name>A0A943FUE0_9FIRM</name>
<dbReference type="AlphaFoldDB" id="A0A943FUE0"/>
<dbReference type="RefSeq" id="WP_435142712.1">
    <property type="nucleotide sequence ID" value="NZ_CP170812.1"/>
</dbReference>
<dbReference type="EMBL" id="JAGZAM010000012">
    <property type="protein sequence ID" value="MBS5687803.1"/>
    <property type="molecule type" value="Genomic_DNA"/>
</dbReference>
<dbReference type="PANTHER" id="PTHR36436">
    <property type="entry name" value="SLL5081 PROTEIN"/>
    <property type="match status" value="1"/>
</dbReference>
<dbReference type="Proteomes" id="UP000733372">
    <property type="component" value="Unassembled WGS sequence"/>
</dbReference>
<reference evidence="1" key="1">
    <citation type="submission" date="2021-02" db="EMBL/GenBank/DDBJ databases">
        <title>Infant gut strain persistence is associated with maternal origin, phylogeny, and functional potential including surface adhesion and iron acquisition.</title>
        <authorList>
            <person name="Lou Y.C."/>
        </authorList>
    </citation>
    <scope>NUCLEOTIDE SEQUENCE</scope>
    <source>
        <strain evidence="1">L3_101_367G1_dasL3_101_367G1_metabat.metabat.26</strain>
    </source>
</reference>
<gene>
    <name evidence="1" type="ORF">KHW66_07180</name>
</gene>
<dbReference type="Pfam" id="PF09234">
    <property type="entry name" value="DUF1963"/>
    <property type="match status" value="1"/>
</dbReference>
<evidence type="ECO:0000313" key="2">
    <source>
        <dbReference type="Proteomes" id="UP000733372"/>
    </source>
</evidence>
<protein>
    <submittedName>
        <fullName evidence="1">DUF1963 domain-containing protein</fullName>
    </submittedName>
</protein>
<evidence type="ECO:0000313" key="1">
    <source>
        <dbReference type="EMBL" id="MBS5687803.1"/>
    </source>
</evidence>
<dbReference type="InterPro" id="IPR015315">
    <property type="entry name" value="DUF1963"/>
</dbReference>